<evidence type="ECO:0000256" key="3">
    <source>
        <dbReference type="ARBA" id="ARBA00022605"/>
    </source>
</evidence>
<comment type="similarity">
    <text evidence="9">Belongs to the acetylglutamate kinase family. ArgB subfamily.</text>
</comment>
<comment type="caution">
    <text evidence="11">The sequence shown here is derived from an EMBL/GenBank/DDBJ whole genome shotgun (WGS) entry which is preliminary data.</text>
</comment>
<dbReference type="AlphaFoldDB" id="A0A918DI89"/>
<dbReference type="PANTHER" id="PTHR23342">
    <property type="entry name" value="N-ACETYLGLUTAMATE SYNTHASE"/>
    <property type="match status" value="1"/>
</dbReference>
<dbReference type="SUPFAM" id="SSF53633">
    <property type="entry name" value="Carbamate kinase-like"/>
    <property type="match status" value="1"/>
</dbReference>
<dbReference type="RefSeq" id="WP_188690674.1">
    <property type="nucleotide sequence ID" value="NZ_BMLS01000001.1"/>
</dbReference>
<dbReference type="HAMAP" id="MF_00082">
    <property type="entry name" value="ArgB"/>
    <property type="match status" value="1"/>
</dbReference>
<dbReference type="GO" id="GO:0042450">
    <property type="term" value="P:L-arginine biosynthetic process via ornithine"/>
    <property type="evidence" value="ECO:0007669"/>
    <property type="project" value="UniProtKB-UniRule"/>
</dbReference>
<evidence type="ECO:0000256" key="2">
    <source>
        <dbReference type="ARBA" id="ARBA00022571"/>
    </source>
</evidence>
<evidence type="ECO:0000256" key="8">
    <source>
        <dbReference type="ARBA" id="ARBA00048141"/>
    </source>
</evidence>
<dbReference type="GO" id="GO:0005737">
    <property type="term" value="C:cytoplasm"/>
    <property type="evidence" value="ECO:0007669"/>
    <property type="project" value="UniProtKB-SubCell"/>
</dbReference>
<dbReference type="PIRSF" id="PIRSF000728">
    <property type="entry name" value="NAGK"/>
    <property type="match status" value="1"/>
</dbReference>
<evidence type="ECO:0000313" key="12">
    <source>
        <dbReference type="Proteomes" id="UP000606935"/>
    </source>
</evidence>
<feature type="site" description="Transition state stabilizer" evidence="9">
    <location>
        <position position="7"/>
    </location>
</feature>
<reference evidence="11" key="1">
    <citation type="journal article" date="2014" name="Int. J. Syst. Evol. Microbiol.">
        <title>Complete genome sequence of Corynebacterium casei LMG S-19264T (=DSM 44701T), isolated from a smear-ripened cheese.</title>
        <authorList>
            <consortium name="US DOE Joint Genome Institute (JGI-PGF)"/>
            <person name="Walter F."/>
            <person name="Albersmeier A."/>
            <person name="Kalinowski J."/>
            <person name="Ruckert C."/>
        </authorList>
    </citation>
    <scope>NUCLEOTIDE SEQUENCE</scope>
    <source>
        <strain evidence="11">CGMCC 1.7086</strain>
    </source>
</reference>
<dbReference type="InterPro" id="IPR001048">
    <property type="entry name" value="Asp/Glu/Uridylate_kinase"/>
</dbReference>
<dbReference type="Pfam" id="PF00696">
    <property type="entry name" value="AA_kinase"/>
    <property type="match status" value="1"/>
</dbReference>
<keyword evidence="7 9" id="KW-0067">ATP-binding</keyword>
<dbReference type="GO" id="GO:0003991">
    <property type="term" value="F:acetylglutamate kinase activity"/>
    <property type="evidence" value="ECO:0007669"/>
    <property type="project" value="UniProtKB-UniRule"/>
</dbReference>
<keyword evidence="4 9" id="KW-0808">Transferase</keyword>
<proteinExistence type="inferred from homology"/>
<dbReference type="InterPro" id="IPR004662">
    <property type="entry name" value="AcgluKinase_fam"/>
</dbReference>
<dbReference type="NCBIfam" id="TIGR00761">
    <property type="entry name" value="argB"/>
    <property type="match status" value="1"/>
</dbReference>
<keyword evidence="5 9" id="KW-0547">Nucleotide-binding</keyword>
<keyword evidence="2 9" id="KW-0055">Arginine biosynthesis</keyword>
<comment type="function">
    <text evidence="9">Catalyzes the ATP-dependent phosphorylation of N-acetyl-L-glutamate.</text>
</comment>
<feature type="binding site" evidence="9">
    <location>
        <position position="155"/>
    </location>
    <ligand>
        <name>substrate</name>
    </ligand>
</feature>
<keyword evidence="9" id="KW-0963">Cytoplasm</keyword>
<evidence type="ECO:0000256" key="7">
    <source>
        <dbReference type="ARBA" id="ARBA00022840"/>
    </source>
</evidence>
<protein>
    <recommendedName>
        <fullName evidence="9">Acetylglutamate kinase</fullName>
        <ecNumber evidence="9">2.7.2.8</ecNumber>
    </recommendedName>
    <alternativeName>
        <fullName evidence="9">N-acetyl-L-glutamate 5-phosphotransferase</fullName>
    </alternativeName>
    <alternativeName>
        <fullName evidence="9">NAG kinase</fullName>
        <shortName evidence="9">NAGK</shortName>
    </alternativeName>
</protein>
<feature type="domain" description="Aspartate/glutamate/uridylate kinase" evidence="10">
    <location>
        <begin position="4"/>
        <end position="233"/>
    </location>
</feature>
<comment type="catalytic activity">
    <reaction evidence="8 9">
        <text>N-acetyl-L-glutamate + ATP = N-acetyl-L-glutamyl 5-phosphate + ADP</text>
        <dbReference type="Rhea" id="RHEA:14629"/>
        <dbReference type="ChEBI" id="CHEBI:30616"/>
        <dbReference type="ChEBI" id="CHEBI:44337"/>
        <dbReference type="ChEBI" id="CHEBI:57936"/>
        <dbReference type="ChEBI" id="CHEBI:456216"/>
        <dbReference type="EC" id="2.7.2.8"/>
    </reaction>
</comment>
<feature type="binding site" evidence="9">
    <location>
        <position position="63"/>
    </location>
    <ligand>
        <name>substrate</name>
    </ligand>
</feature>
<evidence type="ECO:0000256" key="4">
    <source>
        <dbReference type="ARBA" id="ARBA00022679"/>
    </source>
</evidence>
<sequence>MKPLIVKVGGAFIGDAQAAKALLDVLAELQKSRPVLLVHGGGPIVEEWMVALNLKTVKIDGLRVTSAEQMPYIVGALAGTANKQLVAQAIASGLNPVGLALTDGGMVKCTPMDAKYGAVGSVEPANATLLKLLLSQDFLPVVSSIGADLSGQLLNINADQAATVMAQLLQGELILLSDVAGVLDADKQLLSELNAGQIQQLIEAGVIRDGMTVKVEAALSAARDIGVPVTIASWKQPESLLRLAGNQSAGTRIYPD</sequence>
<accession>A0A918DI89</accession>
<keyword evidence="12" id="KW-1185">Reference proteome</keyword>
<evidence type="ECO:0000256" key="9">
    <source>
        <dbReference type="HAMAP-Rule" id="MF_00082"/>
    </source>
</evidence>
<reference evidence="11" key="2">
    <citation type="submission" date="2020-09" db="EMBL/GenBank/DDBJ databases">
        <authorList>
            <person name="Sun Q."/>
            <person name="Zhou Y."/>
        </authorList>
    </citation>
    <scope>NUCLEOTIDE SEQUENCE</scope>
    <source>
        <strain evidence="11">CGMCC 1.7086</strain>
    </source>
</reference>
<dbReference type="EMBL" id="BMLS01000001">
    <property type="protein sequence ID" value="GGO65724.1"/>
    <property type="molecule type" value="Genomic_DNA"/>
</dbReference>
<evidence type="ECO:0000256" key="5">
    <source>
        <dbReference type="ARBA" id="ARBA00022741"/>
    </source>
</evidence>
<gene>
    <name evidence="9 11" type="primary">argB</name>
    <name evidence="11" type="ORF">GCM10010982_08200</name>
</gene>
<comment type="pathway">
    <text evidence="1 9">Amino-acid biosynthesis; L-arginine biosynthesis; N(2)-acetyl-L-ornithine from L-glutamate: step 2/4.</text>
</comment>
<dbReference type="Proteomes" id="UP000606935">
    <property type="component" value="Unassembled WGS sequence"/>
</dbReference>
<name>A0A918DI89_9ALTE</name>
<feature type="site" description="Transition state stabilizer" evidence="9">
    <location>
        <position position="214"/>
    </location>
</feature>
<organism evidence="11 12">
    <name type="scientific">Bowmanella pacifica</name>
    <dbReference type="NCBI Taxonomy" id="502051"/>
    <lineage>
        <taxon>Bacteria</taxon>
        <taxon>Pseudomonadati</taxon>
        <taxon>Pseudomonadota</taxon>
        <taxon>Gammaproteobacteria</taxon>
        <taxon>Alteromonadales</taxon>
        <taxon>Alteromonadaceae</taxon>
        <taxon>Bowmanella</taxon>
    </lineage>
</organism>
<comment type="subcellular location">
    <subcellularLocation>
        <location evidence="9">Cytoplasm</location>
    </subcellularLocation>
</comment>
<keyword evidence="6 9" id="KW-0418">Kinase</keyword>
<dbReference type="Gene3D" id="3.40.1160.10">
    <property type="entry name" value="Acetylglutamate kinase-like"/>
    <property type="match status" value="1"/>
</dbReference>
<evidence type="ECO:0000256" key="1">
    <source>
        <dbReference type="ARBA" id="ARBA00004828"/>
    </source>
</evidence>
<dbReference type="InterPro" id="IPR036393">
    <property type="entry name" value="AceGlu_kinase-like_sf"/>
</dbReference>
<dbReference type="GO" id="GO:0005524">
    <property type="term" value="F:ATP binding"/>
    <property type="evidence" value="ECO:0007669"/>
    <property type="project" value="UniProtKB-UniRule"/>
</dbReference>
<dbReference type="EC" id="2.7.2.8" evidence="9"/>
<dbReference type="InterPro" id="IPR037528">
    <property type="entry name" value="ArgB"/>
</dbReference>
<evidence type="ECO:0000259" key="10">
    <source>
        <dbReference type="Pfam" id="PF00696"/>
    </source>
</evidence>
<dbReference type="PANTHER" id="PTHR23342:SF0">
    <property type="entry name" value="N-ACETYLGLUTAMATE SYNTHASE, MITOCHONDRIAL"/>
    <property type="match status" value="1"/>
</dbReference>
<feature type="binding site" evidence="9">
    <location>
        <begin position="41"/>
        <end position="42"/>
    </location>
    <ligand>
        <name>substrate</name>
    </ligand>
</feature>
<evidence type="ECO:0000256" key="6">
    <source>
        <dbReference type="ARBA" id="ARBA00022777"/>
    </source>
</evidence>
<evidence type="ECO:0000313" key="11">
    <source>
        <dbReference type="EMBL" id="GGO65724.1"/>
    </source>
</evidence>
<keyword evidence="3 9" id="KW-0028">Amino-acid biosynthesis</keyword>